<reference evidence="7" key="1">
    <citation type="submission" date="2022-07" db="EMBL/GenBank/DDBJ databases">
        <authorList>
            <person name="Jung M.-Y."/>
            <person name="Lee M."/>
        </authorList>
    </citation>
    <scope>NUCLEOTIDE SEQUENCE</scope>
    <source>
        <strain evidence="7">S8</strain>
    </source>
</reference>
<feature type="domain" description="HTH rpiR-type" evidence="5">
    <location>
        <begin position="1"/>
        <end position="75"/>
    </location>
</feature>
<dbReference type="SUPFAM" id="SSF46689">
    <property type="entry name" value="Homeodomain-like"/>
    <property type="match status" value="1"/>
</dbReference>
<evidence type="ECO:0000259" key="6">
    <source>
        <dbReference type="PROSITE" id="PS51464"/>
    </source>
</evidence>
<keyword evidence="2" id="KW-0238">DNA-binding</keyword>
<dbReference type="Pfam" id="PF01418">
    <property type="entry name" value="HTH_6"/>
    <property type="match status" value="1"/>
</dbReference>
<gene>
    <name evidence="7" type="ORF">NPA36_09730</name>
</gene>
<dbReference type="InterPro" id="IPR046348">
    <property type="entry name" value="SIS_dom_sf"/>
</dbReference>
<keyword evidence="4" id="KW-0812">Transmembrane</keyword>
<evidence type="ECO:0000256" key="1">
    <source>
        <dbReference type="ARBA" id="ARBA00023015"/>
    </source>
</evidence>
<evidence type="ECO:0000256" key="4">
    <source>
        <dbReference type="SAM" id="Phobius"/>
    </source>
</evidence>
<organism evidence="7 8">
    <name type="scientific">Granulicatella seriolae</name>
    <dbReference type="NCBI Taxonomy" id="2967226"/>
    <lineage>
        <taxon>Bacteria</taxon>
        <taxon>Bacillati</taxon>
        <taxon>Bacillota</taxon>
        <taxon>Bacilli</taxon>
        <taxon>Lactobacillales</taxon>
        <taxon>Carnobacteriaceae</taxon>
        <taxon>Granulicatella</taxon>
    </lineage>
</organism>
<dbReference type="Gene3D" id="1.10.10.10">
    <property type="entry name" value="Winged helix-like DNA-binding domain superfamily/Winged helix DNA-binding domain"/>
    <property type="match status" value="1"/>
</dbReference>
<dbReference type="Pfam" id="PF01380">
    <property type="entry name" value="SIS"/>
    <property type="match status" value="1"/>
</dbReference>
<dbReference type="PANTHER" id="PTHR30514:SF10">
    <property type="entry name" value="MURR_RPIR FAMILY TRANSCRIPTIONAL REGULATOR"/>
    <property type="match status" value="1"/>
</dbReference>
<evidence type="ECO:0000313" key="7">
    <source>
        <dbReference type="EMBL" id="MCQ9210826.1"/>
    </source>
</evidence>
<sequence length="294" mass="32975">MLLREKIKQTHFSDAEQSIIDLLLDQPEQIANLTIQETAKLVYSHPSTFIRVAKKMGYSGWADFKSDYLDEYHYLNSKLSSIDSNLPFLANDGLMTIANKIAHLEWDTIQDTLSLLNHDTLQKAKQILVKARQITIFTSTTNAVIAEDFSLRMNRIGKQVSIVQTTGEHTYRASSCPADSCAILISYSGENAAVLQTMQILKKRKIPILALTSIGDNTLSQGVDCVLSITTRERLYSKIGSYVTTTSIVYLLNVLYSLIFSDAYQEHLSLLIQVGQLYDNRKGLPSILGEDDKE</sequence>
<dbReference type="PANTHER" id="PTHR30514">
    <property type="entry name" value="GLUCOKINASE"/>
    <property type="match status" value="1"/>
</dbReference>
<dbReference type="EMBL" id="JANHNZ010000015">
    <property type="protein sequence ID" value="MCQ9210826.1"/>
    <property type="molecule type" value="Genomic_DNA"/>
</dbReference>
<dbReference type="InterPro" id="IPR035472">
    <property type="entry name" value="RpiR-like_SIS"/>
</dbReference>
<keyword evidence="1" id="KW-0805">Transcription regulation</keyword>
<reference evidence="7" key="2">
    <citation type="journal article" date="2023" name="Curr. Microbiol.">
        <title>Granulicatella seriolae sp. nov., a Novel Facultative Anaerobe Isolated from Yellowtail Marine Fish.</title>
        <authorList>
            <person name="Lee M."/>
            <person name="Choi Y.J."/>
            <person name="Farooq A."/>
            <person name="Jeong J.B."/>
            <person name="Jung M.Y."/>
        </authorList>
    </citation>
    <scope>NUCLEOTIDE SEQUENCE</scope>
    <source>
        <strain evidence="7">S8</strain>
    </source>
</reference>
<keyword evidence="3" id="KW-0804">Transcription</keyword>
<name>A0ABT1WQN4_9LACT</name>
<keyword evidence="4" id="KW-1133">Transmembrane helix</keyword>
<dbReference type="CDD" id="cd05013">
    <property type="entry name" value="SIS_RpiR"/>
    <property type="match status" value="1"/>
</dbReference>
<dbReference type="InterPro" id="IPR047640">
    <property type="entry name" value="RpiR-like"/>
</dbReference>
<dbReference type="PROSITE" id="PS51071">
    <property type="entry name" value="HTH_RPIR"/>
    <property type="match status" value="1"/>
</dbReference>
<feature type="domain" description="SIS" evidence="6">
    <location>
        <begin position="124"/>
        <end position="265"/>
    </location>
</feature>
<evidence type="ECO:0000256" key="2">
    <source>
        <dbReference type="ARBA" id="ARBA00023125"/>
    </source>
</evidence>
<evidence type="ECO:0000259" key="5">
    <source>
        <dbReference type="PROSITE" id="PS51071"/>
    </source>
</evidence>
<evidence type="ECO:0000256" key="3">
    <source>
        <dbReference type="ARBA" id="ARBA00023163"/>
    </source>
</evidence>
<dbReference type="Proteomes" id="UP001059480">
    <property type="component" value="Unassembled WGS sequence"/>
</dbReference>
<proteinExistence type="predicted"/>
<keyword evidence="8" id="KW-1185">Reference proteome</keyword>
<feature type="transmembrane region" description="Helical" evidence="4">
    <location>
        <begin position="239"/>
        <end position="259"/>
    </location>
</feature>
<dbReference type="InterPro" id="IPR036388">
    <property type="entry name" value="WH-like_DNA-bd_sf"/>
</dbReference>
<dbReference type="SUPFAM" id="SSF53697">
    <property type="entry name" value="SIS domain"/>
    <property type="match status" value="1"/>
</dbReference>
<keyword evidence="4" id="KW-0472">Membrane</keyword>
<dbReference type="Gene3D" id="3.40.50.10490">
    <property type="entry name" value="Glucose-6-phosphate isomerase like protein, domain 1"/>
    <property type="match status" value="1"/>
</dbReference>
<accession>A0ABT1WQN4</accession>
<dbReference type="InterPro" id="IPR001347">
    <property type="entry name" value="SIS_dom"/>
</dbReference>
<reference evidence="7" key="3">
    <citation type="journal article" date="2023" name="Microbiol. Resour. Announc.">
        <title>Draft Genome Sequence of Granulicatella sp. Strain S8, Isolated from a Marine Fish, Seriola quinqueradiata.</title>
        <authorList>
            <person name="Lee M."/>
            <person name="Farooq A."/>
            <person name="Jeong J.B."/>
            <person name="Jung M.Y."/>
        </authorList>
    </citation>
    <scope>NUCLEOTIDE SEQUENCE</scope>
    <source>
        <strain evidence="7">S8</strain>
    </source>
</reference>
<comment type="caution">
    <text evidence="7">The sequence shown here is derived from an EMBL/GenBank/DDBJ whole genome shotgun (WGS) entry which is preliminary data.</text>
</comment>
<dbReference type="PROSITE" id="PS51464">
    <property type="entry name" value="SIS"/>
    <property type="match status" value="1"/>
</dbReference>
<dbReference type="InterPro" id="IPR009057">
    <property type="entry name" value="Homeodomain-like_sf"/>
</dbReference>
<dbReference type="InterPro" id="IPR000281">
    <property type="entry name" value="HTH_RpiR"/>
</dbReference>
<evidence type="ECO:0000313" key="8">
    <source>
        <dbReference type="Proteomes" id="UP001059480"/>
    </source>
</evidence>
<dbReference type="RefSeq" id="WP_256945936.1">
    <property type="nucleotide sequence ID" value="NZ_JANHNZ010000015.1"/>
</dbReference>
<protein>
    <submittedName>
        <fullName evidence="7">MurR/RpiR family transcriptional regulator</fullName>
    </submittedName>
</protein>